<dbReference type="EMBL" id="CP038810">
    <property type="protein sequence ID" value="QBZ97322.1"/>
    <property type="molecule type" value="Genomic_DNA"/>
</dbReference>
<dbReference type="OrthoDB" id="1361176at2"/>
<evidence type="ECO:0000313" key="3">
    <source>
        <dbReference type="Proteomes" id="UP000296862"/>
    </source>
</evidence>
<sequence length="146" mass="16012">MKLPKELINAIIIFAGISIYFLVIDFLGLSDVLWLRMVNILFVFYGVNRTLSSNIDEGKTGYVSNLLSAATTAFGGVLLSIISLVAYVHIRGGDEYVSNLSADLLFGGDPTANQYCIGILFEGIASALMVVFVSVQYWRRKMSAQD</sequence>
<evidence type="ECO:0008006" key="4">
    <source>
        <dbReference type="Google" id="ProtNLM"/>
    </source>
</evidence>
<dbReference type="Proteomes" id="UP000296862">
    <property type="component" value="Chromosome"/>
</dbReference>
<feature type="transmembrane region" description="Helical" evidence="1">
    <location>
        <begin position="7"/>
        <end position="27"/>
    </location>
</feature>
<feature type="transmembrane region" description="Helical" evidence="1">
    <location>
        <begin position="112"/>
        <end position="135"/>
    </location>
</feature>
<proteinExistence type="predicted"/>
<reference evidence="2 3" key="1">
    <citation type="submission" date="2019-04" db="EMBL/GenBank/DDBJ databases">
        <title>Flavobacterium sp. GS03.</title>
        <authorList>
            <person name="Kim H."/>
        </authorList>
    </citation>
    <scope>NUCLEOTIDE SEQUENCE [LARGE SCALE GENOMIC DNA]</scope>
    <source>
        <strain evidence="2 3">GS03</strain>
    </source>
</reference>
<keyword evidence="1" id="KW-1133">Transmembrane helix</keyword>
<gene>
    <name evidence="2" type="ORF">GS03_00808</name>
</gene>
<organism evidence="2 3">
    <name type="scientific">Flavobacterium sangjuense</name>
    <dbReference type="NCBI Taxonomy" id="2518177"/>
    <lineage>
        <taxon>Bacteria</taxon>
        <taxon>Pseudomonadati</taxon>
        <taxon>Bacteroidota</taxon>
        <taxon>Flavobacteriia</taxon>
        <taxon>Flavobacteriales</taxon>
        <taxon>Flavobacteriaceae</taxon>
        <taxon>Flavobacterium</taxon>
    </lineage>
</organism>
<feature type="transmembrane region" description="Helical" evidence="1">
    <location>
        <begin position="63"/>
        <end position="90"/>
    </location>
</feature>
<feature type="transmembrane region" description="Helical" evidence="1">
    <location>
        <begin position="33"/>
        <end position="51"/>
    </location>
</feature>
<keyword evidence="3" id="KW-1185">Reference proteome</keyword>
<dbReference type="KEGG" id="fsn:GS03_00808"/>
<dbReference type="AlphaFoldDB" id="A0A4P7PT24"/>
<accession>A0A4P7PT24</accession>
<name>A0A4P7PT24_9FLAO</name>
<evidence type="ECO:0000256" key="1">
    <source>
        <dbReference type="SAM" id="Phobius"/>
    </source>
</evidence>
<keyword evidence="1" id="KW-0812">Transmembrane</keyword>
<dbReference type="RefSeq" id="WP_136151289.1">
    <property type="nucleotide sequence ID" value="NZ_CP038810.1"/>
</dbReference>
<evidence type="ECO:0000313" key="2">
    <source>
        <dbReference type="EMBL" id="QBZ97322.1"/>
    </source>
</evidence>
<keyword evidence="1" id="KW-0472">Membrane</keyword>
<protein>
    <recommendedName>
        <fullName evidence="4">DUF4199 domain-containing protein</fullName>
    </recommendedName>
</protein>